<dbReference type="InterPro" id="IPR003959">
    <property type="entry name" value="ATPase_AAA_core"/>
</dbReference>
<keyword evidence="2" id="KW-0547">Nucleotide-binding</keyword>
<dbReference type="InterPro" id="IPR019489">
    <property type="entry name" value="Clp_ATPase_C"/>
</dbReference>
<dbReference type="CDD" id="cd00009">
    <property type="entry name" value="AAA"/>
    <property type="match status" value="1"/>
</dbReference>
<evidence type="ECO:0000313" key="8">
    <source>
        <dbReference type="EMBL" id="PJA41657.1"/>
    </source>
</evidence>
<keyword evidence="5" id="KW-0812">Transmembrane</keyword>
<dbReference type="SMART" id="SM01086">
    <property type="entry name" value="ClpB_D2-small"/>
    <property type="match status" value="1"/>
</dbReference>
<evidence type="ECO:0000256" key="4">
    <source>
        <dbReference type="ARBA" id="ARBA00023186"/>
    </source>
</evidence>
<dbReference type="GO" id="GO:0005737">
    <property type="term" value="C:cytoplasm"/>
    <property type="evidence" value="ECO:0007669"/>
    <property type="project" value="TreeGrafter"/>
</dbReference>
<dbReference type="Proteomes" id="UP000231634">
    <property type="component" value="Unassembled WGS sequence"/>
</dbReference>
<dbReference type="SUPFAM" id="SSF52540">
    <property type="entry name" value="P-loop containing nucleoside triphosphate hydrolases"/>
    <property type="match status" value="2"/>
</dbReference>
<dbReference type="EMBL" id="PFWX01000028">
    <property type="protein sequence ID" value="PJA41657.1"/>
    <property type="molecule type" value="Genomic_DNA"/>
</dbReference>
<evidence type="ECO:0000259" key="7">
    <source>
        <dbReference type="SMART" id="SM01086"/>
    </source>
</evidence>
<keyword evidence="5" id="KW-1133">Transmembrane helix</keyword>
<feature type="domain" description="AAA+ ATPase" evidence="6">
    <location>
        <begin position="329"/>
        <end position="470"/>
    </location>
</feature>
<evidence type="ECO:0000313" key="9">
    <source>
        <dbReference type="Proteomes" id="UP000231634"/>
    </source>
</evidence>
<dbReference type="AlphaFoldDB" id="A0A2M7X687"/>
<dbReference type="InterPro" id="IPR027417">
    <property type="entry name" value="P-loop_NTPase"/>
</dbReference>
<dbReference type="SMART" id="SM00382">
    <property type="entry name" value="AAA"/>
    <property type="match status" value="2"/>
</dbReference>
<evidence type="ECO:0008006" key="10">
    <source>
        <dbReference type="Google" id="ProtNLM"/>
    </source>
</evidence>
<name>A0A2M7X687_9BACT</name>
<keyword evidence="3" id="KW-0067">ATP-binding</keyword>
<accession>A0A2M7X687</accession>
<organism evidence="8 9">
    <name type="scientific">Candidatus Wolfebacteria bacterium CG_4_9_14_3_um_filter_37_9</name>
    <dbReference type="NCBI Taxonomy" id="1975065"/>
    <lineage>
        <taxon>Bacteria</taxon>
        <taxon>Candidatus Wolfeibacteriota</taxon>
    </lineage>
</organism>
<evidence type="ECO:0000256" key="2">
    <source>
        <dbReference type="ARBA" id="ARBA00022741"/>
    </source>
</evidence>
<feature type="domain" description="AAA+ ATPase" evidence="6">
    <location>
        <begin position="602"/>
        <end position="769"/>
    </location>
</feature>
<reference evidence="9" key="1">
    <citation type="submission" date="2017-09" db="EMBL/GenBank/DDBJ databases">
        <title>Depth-based differentiation of microbial function through sediment-hosted aquifers and enrichment of novel symbionts in the deep terrestrial subsurface.</title>
        <authorList>
            <person name="Probst A.J."/>
            <person name="Ladd B."/>
            <person name="Jarett J.K."/>
            <person name="Geller-Mcgrath D.E."/>
            <person name="Sieber C.M.K."/>
            <person name="Emerson J.B."/>
            <person name="Anantharaman K."/>
            <person name="Thomas B.C."/>
            <person name="Malmstrom R."/>
            <person name="Stieglmeier M."/>
            <person name="Klingl A."/>
            <person name="Woyke T."/>
            <person name="Ryan C.M."/>
            <person name="Banfield J.F."/>
        </authorList>
    </citation>
    <scope>NUCLEOTIDE SEQUENCE [LARGE SCALE GENOMIC DNA]</scope>
</reference>
<keyword evidence="5" id="KW-0472">Membrane</keyword>
<proteinExistence type="predicted"/>
<dbReference type="Pfam" id="PF00004">
    <property type="entry name" value="AAA"/>
    <property type="match status" value="1"/>
</dbReference>
<dbReference type="InterPro" id="IPR041546">
    <property type="entry name" value="ClpA/ClpB_AAA_lid"/>
</dbReference>
<sequence>MDINNLYFQDLRFQMSYFSRFLTRLIYYSSYSVLAVAGITFLFSDIKQLFWAGILIALFFGDKIIHLGQAQKSFIGLTRHFPRLSRRKDHEIVLPENINVAHYFSSASFRILESAFDKTSAIGGNFYLQVLKFLVQLPEIKIGFLRMDIDVEKMEKQIDAVIAASSEAKKIKIGKLPHQTKLWCGGKKELLSQTELIARTTFIVAIANNNRFIEPVDLFSALGEINDSQTNKIFTLFEINPLDLERAMIFSRFKKSFWRNLPKNLGGFASHPKKIRHRVMNRAWTSKPTPTLDSFSVDFTDMAAAGEAGFLIGHKQEYERLVDILSRSMKPNALLIGEPGSGKEAIILALAHYIIKDDVPEALFDKRLISLQLGNLISGASTAEISNRLNKVIEEIIFSGNIILYIPDIHNLVKTSGDTINAADILMPVINNDSFPIIGATYPREFKQFIEPLSDFSGAFENIRIEEISEDDTVKILTYDSLILEKQHKITISFNAIKTSVELSHKYFRQKLLPSSAQDLLRESLSSAISRKDGLLQADDVIAVVERKINIPIQRAGKKETEKLLNLENIIHQSLIDQEQAVSNVSRALREYRSGLSRKGGPIASFLFVGPTGVGKTELSKILAKIQFGSENLMVRFDMSEYQTKESIMRFIGTPDGKISGSLTDAIMQKPFSLVLLDEFEKAYPDILNLFLQVFDDGRLTDSLGRTVDFSNTIIIATSNAHSNFIKDRIEAGDKIEKISEELKKKLTEYFKPELLNRFSQIMVFKNLSQEDIAAVAKLQLKSLAKDLEEQGIGFSCDEEAVGKIAELGYDPVFGARPLRGVISEKIRSVLAEKILRGEIVKGDSVKIGVKNKEIDFL</sequence>
<comment type="caution">
    <text evidence="8">The sequence shown here is derived from an EMBL/GenBank/DDBJ whole genome shotgun (WGS) entry which is preliminary data.</text>
</comment>
<feature type="domain" description="Clp ATPase C-terminal" evidence="7">
    <location>
        <begin position="768"/>
        <end position="857"/>
    </location>
</feature>
<dbReference type="InterPro" id="IPR050130">
    <property type="entry name" value="ClpA_ClpB"/>
</dbReference>
<dbReference type="InterPro" id="IPR003593">
    <property type="entry name" value="AAA+_ATPase"/>
</dbReference>
<dbReference type="InterPro" id="IPR001270">
    <property type="entry name" value="ClpA/B"/>
</dbReference>
<dbReference type="PANTHER" id="PTHR11638:SF18">
    <property type="entry name" value="HEAT SHOCK PROTEIN 104"/>
    <property type="match status" value="1"/>
</dbReference>
<dbReference type="Gene3D" id="1.10.8.60">
    <property type="match status" value="2"/>
</dbReference>
<dbReference type="GO" id="GO:0034605">
    <property type="term" value="P:cellular response to heat"/>
    <property type="evidence" value="ECO:0007669"/>
    <property type="project" value="TreeGrafter"/>
</dbReference>
<dbReference type="Pfam" id="PF10431">
    <property type="entry name" value="ClpB_D2-small"/>
    <property type="match status" value="1"/>
</dbReference>
<feature type="transmembrane region" description="Helical" evidence="5">
    <location>
        <begin position="21"/>
        <end position="43"/>
    </location>
</feature>
<gene>
    <name evidence="8" type="ORF">CO177_01130</name>
</gene>
<dbReference type="Pfam" id="PF17871">
    <property type="entry name" value="AAA_lid_9"/>
    <property type="match status" value="1"/>
</dbReference>
<keyword evidence="1" id="KW-0677">Repeat</keyword>
<evidence type="ECO:0000256" key="5">
    <source>
        <dbReference type="SAM" id="Phobius"/>
    </source>
</evidence>
<dbReference type="PANTHER" id="PTHR11638">
    <property type="entry name" value="ATP-DEPENDENT CLP PROTEASE"/>
    <property type="match status" value="1"/>
</dbReference>
<evidence type="ECO:0000256" key="3">
    <source>
        <dbReference type="ARBA" id="ARBA00022840"/>
    </source>
</evidence>
<keyword evidence="4" id="KW-0143">Chaperone</keyword>
<dbReference type="GO" id="GO:0016887">
    <property type="term" value="F:ATP hydrolysis activity"/>
    <property type="evidence" value="ECO:0007669"/>
    <property type="project" value="InterPro"/>
</dbReference>
<evidence type="ECO:0000256" key="1">
    <source>
        <dbReference type="ARBA" id="ARBA00022737"/>
    </source>
</evidence>
<dbReference type="Pfam" id="PF07724">
    <property type="entry name" value="AAA_2"/>
    <property type="match status" value="1"/>
</dbReference>
<dbReference type="CDD" id="cd19499">
    <property type="entry name" value="RecA-like_ClpB_Hsp104-like"/>
    <property type="match status" value="1"/>
</dbReference>
<dbReference type="PRINTS" id="PR00300">
    <property type="entry name" value="CLPPROTEASEA"/>
</dbReference>
<evidence type="ECO:0000259" key="6">
    <source>
        <dbReference type="SMART" id="SM00382"/>
    </source>
</evidence>
<dbReference type="Gene3D" id="3.40.50.300">
    <property type="entry name" value="P-loop containing nucleotide triphosphate hydrolases"/>
    <property type="match status" value="2"/>
</dbReference>
<dbReference type="GO" id="GO:0005524">
    <property type="term" value="F:ATP binding"/>
    <property type="evidence" value="ECO:0007669"/>
    <property type="project" value="UniProtKB-KW"/>
</dbReference>
<protein>
    <recommendedName>
        <fullName evidence="10">Clp R domain-containing protein</fullName>
    </recommendedName>
</protein>